<evidence type="ECO:0000256" key="4">
    <source>
        <dbReference type="ARBA" id="ARBA00022603"/>
    </source>
</evidence>
<dbReference type="Gene3D" id="3.40.50.150">
    <property type="entry name" value="Vaccinia Virus protein VP39"/>
    <property type="match status" value="1"/>
</dbReference>
<dbReference type="EC" id="2.1.1.-" evidence="7"/>
<organism evidence="9 10">
    <name type="scientific">Trichomonascus ciferrii</name>
    <dbReference type="NCBI Taxonomy" id="44093"/>
    <lineage>
        <taxon>Eukaryota</taxon>
        <taxon>Fungi</taxon>
        <taxon>Dikarya</taxon>
        <taxon>Ascomycota</taxon>
        <taxon>Saccharomycotina</taxon>
        <taxon>Dipodascomycetes</taxon>
        <taxon>Dipodascales</taxon>
        <taxon>Trichomonascaceae</taxon>
        <taxon>Trichomonascus</taxon>
        <taxon>Trichomonascus ciferrii complex</taxon>
    </lineage>
</organism>
<evidence type="ECO:0000256" key="6">
    <source>
        <dbReference type="ARBA" id="ARBA00022691"/>
    </source>
</evidence>
<comment type="similarity">
    <text evidence="7">Belongs to the class I-like SAM-binding methyltransferase superfamily. EFM4 family.</text>
</comment>
<sequence length="228" mass="25946">MTDLNPSKLGTKEYWDRFYDLEKRNFKENSDDTGECWFSDSGAEERMVEFLVTRSDEGVIDEQSASVIDLGTGNGRLLFSLREGGYEGPMLGIDYSEPSVEFARMVAQNEEHEDIHFQQADFLTDGTWNKDNQKWDIVMDKGTLDAIALSDAKYEGKTGVERYPEMVRQFIKDSGSLLVTSCNFTEDELIKSMTKDGLFKLNDRVHYPTFQFGGVQGSTICTIEFKPL</sequence>
<keyword evidence="6 7" id="KW-0949">S-adenosyl-L-methionine</keyword>
<gene>
    <name evidence="7" type="primary">EFM4</name>
    <name evidence="9" type="ORF">TRICI_005498</name>
</gene>
<dbReference type="GO" id="GO:0016279">
    <property type="term" value="F:protein-lysine N-methyltransferase activity"/>
    <property type="evidence" value="ECO:0007669"/>
    <property type="project" value="UniProtKB-UniRule"/>
</dbReference>
<keyword evidence="2 7" id="KW-0813">Transport</keyword>
<protein>
    <recommendedName>
        <fullName evidence="7">Protein-lysine N-methyltransferase EFM4</fullName>
        <ecNumber evidence="7">2.1.1.-</ecNumber>
    </recommendedName>
    <alternativeName>
        <fullName evidence="7">Elongation factor methyltransferase 4</fullName>
    </alternativeName>
</protein>
<feature type="domain" description="Methyltransferase" evidence="8">
    <location>
        <begin position="63"/>
        <end position="197"/>
    </location>
</feature>
<dbReference type="EMBL" id="SWFS01000430">
    <property type="protein sequence ID" value="KAA8904448.1"/>
    <property type="molecule type" value="Genomic_DNA"/>
</dbReference>
<keyword evidence="4 7" id="KW-0489">Methyltransferase</keyword>
<comment type="subcellular location">
    <subcellularLocation>
        <location evidence="1 7">Cytoplasm</location>
    </subcellularLocation>
</comment>
<evidence type="ECO:0000256" key="7">
    <source>
        <dbReference type="HAMAP-Rule" id="MF_03188"/>
    </source>
</evidence>
<dbReference type="InterPro" id="IPR026635">
    <property type="entry name" value="Efm4/METTL10"/>
</dbReference>
<name>A0A642USC8_9ASCO</name>
<dbReference type="AlphaFoldDB" id="A0A642USC8"/>
<accession>A0A642USC8</accession>
<evidence type="ECO:0000256" key="3">
    <source>
        <dbReference type="ARBA" id="ARBA00022490"/>
    </source>
</evidence>
<evidence type="ECO:0000256" key="5">
    <source>
        <dbReference type="ARBA" id="ARBA00022679"/>
    </source>
</evidence>
<dbReference type="CDD" id="cd02440">
    <property type="entry name" value="AdoMet_MTases"/>
    <property type="match status" value="1"/>
</dbReference>
<dbReference type="OrthoDB" id="10069295at2759"/>
<dbReference type="InterPro" id="IPR025714">
    <property type="entry name" value="Methyltranfer_dom"/>
</dbReference>
<dbReference type="PANTHER" id="PTHR12843:SF5">
    <property type="entry name" value="EEF1A LYSINE METHYLTRANSFERASE 2"/>
    <property type="match status" value="1"/>
</dbReference>
<proteinExistence type="inferred from homology"/>
<reference evidence="9" key="1">
    <citation type="journal article" date="2019" name="G3 (Bethesda)">
        <title>Genome Assemblies of Two Rare Opportunistic Yeast Pathogens: Diutina rugosa (syn. Candida rugosa) and Trichomonascus ciferrii (syn. Candida ciferrii).</title>
        <authorList>
            <person name="Mixao V."/>
            <person name="Saus E."/>
            <person name="Hansen A.P."/>
            <person name="Lass-Florl C."/>
            <person name="Gabaldon T."/>
        </authorList>
    </citation>
    <scope>NUCLEOTIDE SEQUENCE</scope>
    <source>
        <strain evidence="9">CBS 4856</strain>
    </source>
</reference>
<dbReference type="InterPro" id="IPR029063">
    <property type="entry name" value="SAM-dependent_MTases_sf"/>
</dbReference>
<keyword evidence="10" id="KW-1185">Reference proteome</keyword>
<keyword evidence="3 7" id="KW-0963">Cytoplasm</keyword>
<evidence type="ECO:0000256" key="2">
    <source>
        <dbReference type="ARBA" id="ARBA00022448"/>
    </source>
</evidence>
<evidence type="ECO:0000313" key="9">
    <source>
        <dbReference type="EMBL" id="KAA8904448.1"/>
    </source>
</evidence>
<dbReference type="GO" id="GO:0005737">
    <property type="term" value="C:cytoplasm"/>
    <property type="evidence" value="ECO:0007669"/>
    <property type="project" value="UniProtKB-SubCell"/>
</dbReference>
<dbReference type="Pfam" id="PF13847">
    <property type="entry name" value="Methyltransf_31"/>
    <property type="match status" value="1"/>
</dbReference>
<comment type="function">
    <text evidence="7">S-adenosyl-L-methionine-dependent protein-lysine N-methyltransferase that mono- and dimethylates elongation factor 1-alpha at 'Lys-316'. May play a role in intracellular transport.</text>
</comment>
<keyword evidence="5 7" id="KW-0808">Transferase</keyword>
<evidence type="ECO:0000256" key="1">
    <source>
        <dbReference type="ARBA" id="ARBA00004496"/>
    </source>
</evidence>
<dbReference type="PANTHER" id="PTHR12843">
    <property type="entry name" value="PROTEIN-LYSINE N-METHYLTRANSFERASE METTL10"/>
    <property type="match status" value="1"/>
</dbReference>
<evidence type="ECO:0000313" key="10">
    <source>
        <dbReference type="Proteomes" id="UP000761534"/>
    </source>
</evidence>
<comment type="caution">
    <text evidence="9">The sequence shown here is derived from an EMBL/GenBank/DDBJ whole genome shotgun (WGS) entry which is preliminary data.</text>
</comment>
<dbReference type="Proteomes" id="UP000761534">
    <property type="component" value="Unassembled WGS sequence"/>
</dbReference>
<dbReference type="GO" id="GO:0016192">
    <property type="term" value="P:vesicle-mediated transport"/>
    <property type="evidence" value="ECO:0007669"/>
    <property type="project" value="UniProtKB-UniRule"/>
</dbReference>
<dbReference type="HAMAP" id="MF_03188">
    <property type="entry name" value="Methyltr_EFM4"/>
    <property type="match status" value="1"/>
</dbReference>
<evidence type="ECO:0000259" key="8">
    <source>
        <dbReference type="Pfam" id="PF13847"/>
    </source>
</evidence>
<dbReference type="GO" id="GO:0032259">
    <property type="term" value="P:methylation"/>
    <property type="evidence" value="ECO:0007669"/>
    <property type="project" value="UniProtKB-KW"/>
</dbReference>
<dbReference type="FunFam" id="3.40.50.150:FF:000287">
    <property type="entry name" value="Protein-lysine N-methyltransferase EFM4"/>
    <property type="match status" value="1"/>
</dbReference>
<dbReference type="VEuPathDB" id="FungiDB:TRICI_005498"/>
<dbReference type="SUPFAM" id="SSF53335">
    <property type="entry name" value="S-adenosyl-L-methionine-dependent methyltransferases"/>
    <property type="match status" value="1"/>
</dbReference>